<keyword evidence="5" id="KW-0539">Nucleus</keyword>
<evidence type="ECO:0000256" key="4">
    <source>
        <dbReference type="ARBA" id="ARBA00022833"/>
    </source>
</evidence>
<gene>
    <name evidence="6" type="ORF">niasHS_015557</name>
</gene>
<proteinExistence type="predicted"/>
<organism evidence="6 7">
    <name type="scientific">Heterodera schachtii</name>
    <name type="common">Sugarbeet cyst nematode worm</name>
    <name type="synonym">Tylenchus schachtii</name>
    <dbReference type="NCBI Taxonomy" id="97005"/>
    <lineage>
        <taxon>Eukaryota</taxon>
        <taxon>Metazoa</taxon>
        <taxon>Ecdysozoa</taxon>
        <taxon>Nematoda</taxon>
        <taxon>Chromadorea</taxon>
        <taxon>Rhabditida</taxon>
        <taxon>Tylenchina</taxon>
        <taxon>Tylenchomorpha</taxon>
        <taxon>Tylenchoidea</taxon>
        <taxon>Heteroderidae</taxon>
        <taxon>Heteroderinae</taxon>
        <taxon>Heterodera</taxon>
    </lineage>
</organism>
<dbReference type="EMBL" id="JBICCN010000398">
    <property type="protein sequence ID" value="KAL3071183.1"/>
    <property type="molecule type" value="Genomic_DNA"/>
</dbReference>
<keyword evidence="3" id="KW-0863">Zinc-finger</keyword>
<dbReference type="GO" id="GO:0005634">
    <property type="term" value="C:nucleus"/>
    <property type="evidence" value="ECO:0007669"/>
    <property type="project" value="UniProtKB-SubCell"/>
</dbReference>
<dbReference type="InterPro" id="IPR052035">
    <property type="entry name" value="ZnF_BED_domain_contain"/>
</dbReference>
<comment type="caution">
    <text evidence="6">The sequence shown here is derived from an EMBL/GenBank/DDBJ whole genome shotgun (WGS) entry which is preliminary data.</text>
</comment>
<dbReference type="PANTHER" id="PTHR46481">
    <property type="entry name" value="ZINC FINGER BED DOMAIN-CONTAINING PROTEIN 4"/>
    <property type="match status" value="1"/>
</dbReference>
<comment type="subcellular location">
    <subcellularLocation>
        <location evidence="1">Nucleus</location>
    </subcellularLocation>
</comment>
<evidence type="ECO:0000313" key="6">
    <source>
        <dbReference type="EMBL" id="KAL3071183.1"/>
    </source>
</evidence>
<evidence type="ECO:0000256" key="5">
    <source>
        <dbReference type="ARBA" id="ARBA00023242"/>
    </source>
</evidence>
<accession>A0ABD2I4T6</accession>
<keyword evidence="7" id="KW-1185">Reference proteome</keyword>
<evidence type="ECO:0000256" key="2">
    <source>
        <dbReference type="ARBA" id="ARBA00022723"/>
    </source>
</evidence>
<evidence type="ECO:0000256" key="1">
    <source>
        <dbReference type="ARBA" id="ARBA00004123"/>
    </source>
</evidence>
<reference evidence="6 7" key="1">
    <citation type="submission" date="2024-10" db="EMBL/GenBank/DDBJ databases">
        <authorList>
            <person name="Kim D."/>
        </authorList>
    </citation>
    <scope>NUCLEOTIDE SEQUENCE [LARGE SCALE GENOMIC DNA]</scope>
    <source>
        <strain evidence="6">Taebaek</strain>
    </source>
</reference>
<sequence>MAENLRQKIKDKIGTGYYSITSDGWQQPTKSPSLQSVTVHSVDENFVRSDFVLNVAPLYEAHTGENLAEHIEKCLIKNGFPMEKLVMMVRDDAKNMIKTCRILEIESQLPPALQIATILDPRFAYDENIWRKSLWADIEEELKNFAKSIEGQKNVSVDDEHLDDQNAAFSGLVHHDNVDLSALDEGGSSDESVRYDIWVTPKSPVNVSSRKLGSFTQIRLETGLSGEMAQNLLIIKANMNKLFLGPSNDVDEEENDENNENEAK</sequence>
<dbReference type="PANTHER" id="PTHR46481:SF10">
    <property type="entry name" value="ZINC FINGER BED DOMAIN-CONTAINING PROTEIN 39"/>
    <property type="match status" value="1"/>
</dbReference>
<name>A0ABD2I4T6_HETSC</name>
<dbReference type="Proteomes" id="UP001620645">
    <property type="component" value="Unassembled WGS sequence"/>
</dbReference>
<dbReference type="GO" id="GO:0008270">
    <property type="term" value="F:zinc ion binding"/>
    <property type="evidence" value="ECO:0007669"/>
    <property type="project" value="UniProtKB-KW"/>
</dbReference>
<protein>
    <submittedName>
        <fullName evidence="6">Uncharacterized protein</fullName>
    </submittedName>
</protein>
<evidence type="ECO:0000313" key="7">
    <source>
        <dbReference type="Proteomes" id="UP001620645"/>
    </source>
</evidence>
<dbReference type="SUPFAM" id="SSF53098">
    <property type="entry name" value="Ribonuclease H-like"/>
    <property type="match status" value="1"/>
</dbReference>
<keyword evidence="2" id="KW-0479">Metal-binding</keyword>
<dbReference type="InterPro" id="IPR012337">
    <property type="entry name" value="RNaseH-like_sf"/>
</dbReference>
<dbReference type="AlphaFoldDB" id="A0ABD2I4T6"/>
<keyword evidence="4" id="KW-0862">Zinc</keyword>
<evidence type="ECO:0000256" key="3">
    <source>
        <dbReference type="ARBA" id="ARBA00022771"/>
    </source>
</evidence>